<sequence length="35" mass="4281">MKHGGEIVIRLGEVRFRESTELDRRERVARRRRIC</sequence>
<dbReference type="GeneID" id="42529223"/>
<name>A0A179UUL5_BLAGS</name>
<dbReference type="EMBL" id="GG657464">
    <property type="protein sequence ID" value="OAT11734.1"/>
    <property type="molecule type" value="Genomic_DNA"/>
</dbReference>
<protein>
    <submittedName>
        <fullName evidence="1">Uncharacterized protein</fullName>
    </submittedName>
</protein>
<dbReference type="RefSeq" id="XP_031580013.1">
    <property type="nucleotide sequence ID" value="XM_031725257.1"/>
</dbReference>
<dbReference type="KEGG" id="bgh:BDBG_17569"/>
<accession>A0A179UUL5</accession>
<proteinExistence type="predicted"/>
<organism evidence="1 2">
    <name type="scientific">Blastomyces gilchristii (strain SLH14081)</name>
    <name type="common">Blastomyces dermatitidis</name>
    <dbReference type="NCBI Taxonomy" id="559298"/>
    <lineage>
        <taxon>Eukaryota</taxon>
        <taxon>Fungi</taxon>
        <taxon>Dikarya</taxon>
        <taxon>Ascomycota</taxon>
        <taxon>Pezizomycotina</taxon>
        <taxon>Eurotiomycetes</taxon>
        <taxon>Eurotiomycetidae</taxon>
        <taxon>Onygenales</taxon>
        <taxon>Ajellomycetaceae</taxon>
        <taxon>Blastomyces</taxon>
    </lineage>
</organism>
<evidence type="ECO:0000313" key="1">
    <source>
        <dbReference type="EMBL" id="OAT11734.1"/>
    </source>
</evidence>
<reference evidence="2" key="1">
    <citation type="journal article" date="2015" name="PLoS Genet.">
        <title>The dynamic genome and transcriptome of the human fungal pathogen Blastomyces and close relative Emmonsia.</title>
        <authorList>
            <person name="Munoz J.F."/>
            <person name="Gauthier G.M."/>
            <person name="Desjardins C.A."/>
            <person name="Gallo J.E."/>
            <person name="Holder J."/>
            <person name="Sullivan T.D."/>
            <person name="Marty A.J."/>
            <person name="Carmen J.C."/>
            <person name="Chen Z."/>
            <person name="Ding L."/>
            <person name="Gujja S."/>
            <person name="Magrini V."/>
            <person name="Misas E."/>
            <person name="Mitreva M."/>
            <person name="Priest M."/>
            <person name="Saif S."/>
            <person name="Whiston E.A."/>
            <person name="Young S."/>
            <person name="Zeng Q."/>
            <person name="Goldman W.E."/>
            <person name="Mardis E.R."/>
            <person name="Taylor J.W."/>
            <person name="McEwen J.G."/>
            <person name="Clay O.K."/>
            <person name="Klein B.S."/>
            <person name="Cuomo C.A."/>
        </authorList>
    </citation>
    <scope>NUCLEOTIDE SEQUENCE [LARGE SCALE GENOMIC DNA]</scope>
    <source>
        <strain evidence="2">SLH14081</strain>
    </source>
</reference>
<gene>
    <name evidence="1" type="ORF">BDBG_17569</name>
</gene>
<keyword evidence="2" id="KW-1185">Reference proteome</keyword>
<dbReference type="VEuPathDB" id="FungiDB:BDBG_17569"/>
<dbReference type="AlphaFoldDB" id="A0A179UUL5"/>
<evidence type="ECO:0000313" key="2">
    <source>
        <dbReference type="Proteomes" id="UP000002038"/>
    </source>
</evidence>
<dbReference type="Proteomes" id="UP000002038">
    <property type="component" value="Unassembled WGS sequence"/>
</dbReference>